<accession>A0A419RUB0</accession>
<comment type="caution">
    <text evidence="2">The sequence shown here is derived from an EMBL/GenBank/DDBJ whole genome shotgun (WGS) entry which is preliminary data.</text>
</comment>
<dbReference type="Proteomes" id="UP000285232">
    <property type="component" value="Unassembled WGS sequence"/>
</dbReference>
<dbReference type="EMBL" id="RAHX01000001">
    <property type="protein sequence ID" value="RJY09360.1"/>
    <property type="molecule type" value="Genomic_DNA"/>
</dbReference>
<keyword evidence="1" id="KW-0812">Transmembrane</keyword>
<evidence type="ECO:0000313" key="3">
    <source>
        <dbReference type="Proteomes" id="UP000285232"/>
    </source>
</evidence>
<keyword evidence="1" id="KW-1133">Transmembrane helix</keyword>
<name>A0A419RUB0_9SPHN</name>
<feature type="transmembrane region" description="Helical" evidence="1">
    <location>
        <begin position="6"/>
        <end position="22"/>
    </location>
</feature>
<dbReference type="AlphaFoldDB" id="A0A419RUB0"/>
<evidence type="ECO:0000313" key="2">
    <source>
        <dbReference type="EMBL" id="RJY09360.1"/>
    </source>
</evidence>
<keyword evidence="3" id="KW-1185">Reference proteome</keyword>
<reference evidence="2 3" key="1">
    <citation type="journal article" date="2017" name="Int. J. Syst. Evol. Microbiol.">
        <title>Erythrobacter aquimixticola sp. nov., isolated from the junction between the ocean and a freshwater spring.</title>
        <authorList>
            <person name="Park S."/>
            <person name="Jung Y.T."/>
            <person name="Choi S.J."/>
            <person name="Yoon J.H."/>
        </authorList>
    </citation>
    <scope>NUCLEOTIDE SEQUENCE [LARGE SCALE GENOMIC DNA]</scope>
    <source>
        <strain evidence="2 3">JSSK-14</strain>
    </source>
</reference>
<proteinExistence type="predicted"/>
<keyword evidence="1" id="KW-0472">Membrane</keyword>
<organism evidence="2 3">
    <name type="scientific">Aurantiacibacter aquimixticola</name>
    <dbReference type="NCBI Taxonomy" id="1958945"/>
    <lineage>
        <taxon>Bacteria</taxon>
        <taxon>Pseudomonadati</taxon>
        <taxon>Pseudomonadota</taxon>
        <taxon>Alphaproteobacteria</taxon>
        <taxon>Sphingomonadales</taxon>
        <taxon>Erythrobacteraceae</taxon>
        <taxon>Aurantiacibacter</taxon>
    </lineage>
</organism>
<dbReference type="RefSeq" id="WP_120048368.1">
    <property type="nucleotide sequence ID" value="NZ_RAHX01000001.1"/>
</dbReference>
<evidence type="ECO:0000256" key="1">
    <source>
        <dbReference type="SAM" id="Phobius"/>
    </source>
</evidence>
<sequence length="72" mass="7674">MSTSTAIVIALLVVGIALYSQGRKRGQTPNCRRLRQVATALLVLALILAMADALDIVQDHASNDEEIAQDAV</sequence>
<feature type="transmembrane region" description="Helical" evidence="1">
    <location>
        <begin position="34"/>
        <end position="54"/>
    </location>
</feature>
<gene>
    <name evidence="2" type="ORF">D6201_08330</name>
</gene>
<protein>
    <submittedName>
        <fullName evidence="2">Uncharacterized protein</fullName>
    </submittedName>
</protein>